<evidence type="ECO:0000313" key="4">
    <source>
        <dbReference type="Proteomes" id="UP001221411"/>
    </source>
</evidence>
<dbReference type="PROSITE" id="PS51257">
    <property type="entry name" value="PROKAR_LIPOPROTEIN"/>
    <property type="match status" value="1"/>
</dbReference>
<keyword evidence="4" id="KW-1185">Reference proteome</keyword>
<dbReference type="EMBL" id="JAQNDO010000001">
    <property type="protein sequence ID" value="MDC0748173.1"/>
    <property type="molecule type" value="Genomic_DNA"/>
</dbReference>
<dbReference type="SUPFAM" id="SSF51126">
    <property type="entry name" value="Pectin lyase-like"/>
    <property type="match status" value="1"/>
</dbReference>
<reference evidence="3 4" key="1">
    <citation type="submission" date="2022-11" db="EMBL/GenBank/DDBJ databases">
        <title>Minimal conservation of predation-associated metabolite biosynthetic gene clusters underscores biosynthetic potential of Myxococcota including descriptions for ten novel species: Archangium lansinium sp. nov., Myxococcus landrumus sp. nov., Nannocystis bai.</title>
        <authorList>
            <person name="Ahearne A."/>
            <person name="Stevens C."/>
            <person name="Dowd S."/>
        </authorList>
    </citation>
    <scope>NUCLEOTIDE SEQUENCE [LARGE SCALE GENOMIC DNA]</scope>
    <source>
        <strain evidence="3 4">RJM3</strain>
    </source>
</reference>
<protein>
    <recommendedName>
        <fullName evidence="5">Lipoprotein</fullName>
    </recommendedName>
</protein>
<evidence type="ECO:0000256" key="1">
    <source>
        <dbReference type="SAM" id="MobiDB-lite"/>
    </source>
</evidence>
<feature type="chain" id="PRO_5046901789" description="Lipoprotein" evidence="2">
    <location>
        <begin position="22"/>
        <end position="367"/>
    </location>
</feature>
<accession>A0ABT5F442</accession>
<dbReference type="Proteomes" id="UP001221411">
    <property type="component" value="Unassembled WGS sequence"/>
</dbReference>
<keyword evidence="2" id="KW-0732">Signal</keyword>
<feature type="signal peptide" evidence="2">
    <location>
        <begin position="1"/>
        <end position="21"/>
    </location>
</feature>
<comment type="caution">
    <text evidence="3">The sequence shown here is derived from an EMBL/GenBank/DDBJ whole genome shotgun (WGS) entry which is preliminary data.</text>
</comment>
<name>A0ABT5F442_9BACT</name>
<evidence type="ECO:0000256" key="2">
    <source>
        <dbReference type="SAM" id="SignalP"/>
    </source>
</evidence>
<evidence type="ECO:0008006" key="5">
    <source>
        <dbReference type="Google" id="ProtNLM"/>
    </source>
</evidence>
<organism evidence="3 4">
    <name type="scientific">Polyangium mundeleinium</name>
    <dbReference type="NCBI Taxonomy" id="2995306"/>
    <lineage>
        <taxon>Bacteria</taxon>
        <taxon>Pseudomonadati</taxon>
        <taxon>Myxococcota</taxon>
        <taxon>Polyangia</taxon>
        <taxon>Polyangiales</taxon>
        <taxon>Polyangiaceae</taxon>
        <taxon>Polyangium</taxon>
    </lineage>
</organism>
<sequence>MRRRMLEGALLVCLSTGVVSGCGGDPAPATVDPKTNPDEGPSAGNQDGACAVPAEAQAADTSNPTQIVGNGTTESCTSDAFVDAVAKGGIITFDCGPEPVIITLDRTAKIFNDTGPEIVIDGGGKVTLSGGGARRILYMNTCDEAQHWTTPMCQNQDHPRLTVQNLTFIDGNAKGEDPDGGGAIFVRGGRFKVVNSRFFNNVCDDVGPDVGGGAIRVLSQYEGLPVYVVSSTFGGSEKLGNVCSNGGALSSIGVSYTVLNSLMSHQRAIGNGANPAKDGTPGGGSGGAIYNDGNTFTLTVCGTKIAENHANEGGGAIFFVSNDRTGTLVIEDSLLSNNPSLGFETPGYPGIFVLANGDPQVTNSTLE</sequence>
<evidence type="ECO:0000313" key="3">
    <source>
        <dbReference type="EMBL" id="MDC0748173.1"/>
    </source>
</evidence>
<gene>
    <name evidence="3" type="ORF">POL67_42995</name>
</gene>
<feature type="region of interest" description="Disordered" evidence="1">
    <location>
        <begin position="24"/>
        <end position="48"/>
    </location>
</feature>
<proteinExistence type="predicted"/>
<dbReference type="InterPro" id="IPR011050">
    <property type="entry name" value="Pectin_lyase_fold/virulence"/>
</dbReference>
<dbReference type="RefSeq" id="WP_271926993.1">
    <property type="nucleotide sequence ID" value="NZ_JAQNDO010000001.1"/>
</dbReference>